<dbReference type="SUPFAM" id="SSF52833">
    <property type="entry name" value="Thioredoxin-like"/>
    <property type="match status" value="1"/>
</dbReference>
<proteinExistence type="predicted"/>
<dbReference type="OrthoDB" id="9811366at2"/>
<evidence type="ECO:0000313" key="3">
    <source>
        <dbReference type="Proteomes" id="UP000317371"/>
    </source>
</evidence>
<dbReference type="InParanoid" id="A0A540VI92"/>
<organism evidence="2 3">
    <name type="scientific">Litorilinea aerophila</name>
    <dbReference type="NCBI Taxonomy" id="1204385"/>
    <lineage>
        <taxon>Bacteria</taxon>
        <taxon>Bacillati</taxon>
        <taxon>Chloroflexota</taxon>
        <taxon>Caldilineae</taxon>
        <taxon>Caldilineales</taxon>
        <taxon>Caldilineaceae</taxon>
        <taxon>Litorilinea</taxon>
    </lineage>
</organism>
<evidence type="ECO:0000256" key="1">
    <source>
        <dbReference type="ARBA" id="ARBA00023284"/>
    </source>
</evidence>
<sequence>MKVSITYCAECGYQPQTLALTEALINSFMHELAEVELIPWQDGAFDVAIDGELVHSMARDGGFPEPEAIVQAVRERLAR</sequence>
<name>A0A540VI92_9CHLR</name>
<comment type="caution">
    <text evidence="2">The sequence shown here is derived from an EMBL/GenBank/DDBJ whole genome shotgun (WGS) entry which is preliminary data.</text>
</comment>
<protein>
    <submittedName>
        <fullName evidence="2">SelT/SelW/SelH family protein</fullName>
    </submittedName>
</protein>
<dbReference type="Pfam" id="PF10262">
    <property type="entry name" value="Rdx"/>
    <property type="match status" value="1"/>
</dbReference>
<accession>A0A540VI92</accession>
<keyword evidence="3" id="KW-1185">Reference proteome</keyword>
<dbReference type="EMBL" id="VIGC01000008">
    <property type="protein sequence ID" value="TQE96479.1"/>
    <property type="molecule type" value="Genomic_DNA"/>
</dbReference>
<dbReference type="NCBIfam" id="TIGR02174">
    <property type="entry name" value="CXXU_selWTH"/>
    <property type="match status" value="1"/>
</dbReference>
<dbReference type="InterPro" id="IPR011893">
    <property type="entry name" value="Selenoprotein_Rdx-typ"/>
</dbReference>
<reference evidence="2 3" key="1">
    <citation type="submission" date="2019-06" db="EMBL/GenBank/DDBJ databases">
        <title>Genome sequence of Litorilinea aerophila BAA-2444.</title>
        <authorList>
            <person name="Maclea K.S."/>
            <person name="Maurais E.G."/>
            <person name="Iannazzi L.C."/>
        </authorList>
    </citation>
    <scope>NUCLEOTIDE SEQUENCE [LARGE SCALE GENOMIC DNA]</scope>
    <source>
        <strain evidence="2 3">ATCC BAA-2444</strain>
    </source>
</reference>
<dbReference type="AlphaFoldDB" id="A0A540VI92"/>
<gene>
    <name evidence="2" type="ORF">FKZ61_07485</name>
</gene>
<keyword evidence="1" id="KW-0676">Redox-active center</keyword>
<dbReference type="InterPro" id="IPR036249">
    <property type="entry name" value="Thioredoxin-like_sf"/>
</dbReference>
<evidence type="ECO:0000313" key="2">
    <source>
        <dbReference type="EMBL" id="TQE96479.1"/>
    </source>
</evidence>
<dbReference type="Gene3D" id="3.40.30.10">
    <property type="entry name" value="Glutaredoxin"/>
    <property type="match status" value="1"/>
</dbReference>
<dbReference type="Proteomes" id="UP000317371">
    <property type="component" value="Unassembled WGS sequence"/>
</dbReference>